<comment type="caution">
    <text evidence="1">The sequence shown here is derived from an EMBL/GenBank/DDBJ whole genome shotgun (WGS) entry which is preliminary data.</text>
</comment>
<dbReference type="EMBL" id="SNZV01000006">
    <property type="protein sequence ID" value="TDS12372.1"/>
    <property type="molecule type" value="Genomic_DNA"/>
</dbReference>
<organism evidence="1 2">
    <name type="scientific">Sphingobacterium paludis</name>
    <dbReference type="NCBI Taxonomy" id="1476465"/>
    <lineage>
        <taxon>Bacteria</taxon>
        <taxon>Pseudomonadati</taxon>
        <taxon>Bacteroidota</taxon>
        <taxon>Sphingobacteriia</taxon>
        <taxon>Sphingobacteriales</taxon>
        <taxon>Sphingobacteriaceae</taxon>
        <taxon>Sphingobacterium</taxon>
    </lineage>
</organism>
<proteinExistence type="predicted"/>
<accession>A0A4R7CWY8</accession>
<evidence type="ECO:0000313" key="2">
    <source>
        <dbReference type="Proteomes" id="UP000294752"/>
    </source>
</evidence>
<protein>
    <submittedName>
        <fullName evidence="1">Uncharacterized protein</fullName>
    </submittedName>
</protein>
<gene>
    <name evidence="1" type="ORF">B0I21_106230</name>
</gene>
<reference evidence="1 2" key="1">
    <citation type="submission" date="2019-03" db="EMBL/GenBank/DDBJ databases">
        <title>Genomic Encyclopedia of Type Strains, Phase III (KMG-III): the genomes of soil and plant-associated and newly described type strains.</title>
        <authorList>
            <person name="Whitman W."/>
        </authorList>
    </citation>
    <scope>NUCLEOTIDE SEQUENCE [LARGE SCALE GENOMIC DNA]</scope>
    <source>
        <strain evidence="1 2">CGMCC 1.12801</strain>
    </source>
</reference>
<name>A0A4R7CWY8_9SPHI</name>
<keyword evidence="2" id="KW-1185">Reference proteome</keyword>
<dbReference type="Proteomes" id="UP000294752">
    <property type="component" value="Unassembled WGS sequence"/>
</dbReference>
<dbReference type="AlphaFoldDB" id="A0A4R7CWY8"/>
<sequence>MVRTTHNSILTDCRAVVPPARKDEAFITRKISIRITHYAIPFTNNPPTTLSAACRGSALLLKTKSSKSPSLIFVASPLDSAEANGYRRNKTEATFRLIKGSAITLCGILLNTHETAVHSTY</sequence>
<evidence type="ECO:0000313" key="1">
    <source>
        <dbReference type="EMBL" id="TDS12372.1"/>
    </source>
</evidence>